<sequence length="230" mass="24293">MTKVYPNAASPALDLSTSSAACCGGGEGRREEAAALTVWTKSLLFNCSGFTVFDAKGNLVYRVDNYGSGAKGEVVLMDAAGKALLTIRRKKLSLGDHWRHMNLRHSKALAHVTPFGGGGGGDGAFEIEGSYARRSCVVYDARRRAAVAEVRRKEAAANGGAAFGADVFRFVVQPELDASLAMAIVIVLDQMFGPAPPSSGAGPPKRASFLVFGLGQKRFCALRNFGNGKF</sequence>
<name>A0A6V7NFU7_ANACO</name>
<dbReference type="PANTHER" id="PTHR31087:SF131">
    <property type="entry name" value="TRANSLATION INITIATION FACTOR 2B FAMILY PROTEIN, PUTATIVE, EXPRESSED-RELATED"/>
    <property type="match status" value="1"/>
</dbReference>
<accession>A0A6V7NFU7</accession>
<dbReference type="PANTHER" id="PTHR31087">
    <property type="match status" value="1"/>
</dbReference>
<proteinExistence type="inferred from homology"/>
<evidence type="ECO:0000313" key="2">
    <source>
        <dbReference type="EMBL" id="CAD1817442.1"/>
    </source>
</evidence>
<protein>
    <recommendedName>
        <fullName evidence="3">Protein LURP-one-related 8</fullName>
    </recommendedName>
</protein>
<dbReference type="InterPro" id="IPR038595">
    <property type="entry name" value="LOR_sf"/>
</dbReference>
<dbReference type="InterPro" id="IPR007612">
    <property type="entry name" value="LOR"/>
</dbReference>
<reference evidence="2" key="1">
    <citation type="submission" date="2020-07" db="EMBL/GenBank/DDBJ databases">
        <authorList>
            <person name="Lin J."/>
        </authorList>
    </citation>
    <scope>NUCLEOTIDE SEQUENCE</scope>
</reference>
<dbReference type="SUPFAM" id="SSF54518">
    <property type="entry name" value="Tubby C-terminal domain-like"/>
    <property type="match status" value="1"/>
</dbReference>
<organism evidence="2">
    <name type="scientific">Ananas comosus var. bracteatus</name>
    <name type="common">red pineapple</name>
    <dbReference type="NCBI Taxonomy" id="296719"/>
    <lineage>
        <taxon>Eukaryota</taxon>
        <taxon>Viridiplantae</taxon>
        <taxon>Streptophyta</taxon>
        <taxon>Embryophyta</taxon>
        <taxon>Tracheophyta</taxon>
        <taxon>Spermatophyta</taxon>
        <taxon>Magnoliopsida</taxon>
        <taxon>Liliopsida</taxon>
        <taxon>Poales</taxon>
        <taxon>Bromeliaceae</taxon>
        <taxon>Bromelioideae</taxon>
        <taxon>Ananas</taxon>
    </lineage>
</organism>
<gene>
    <name evidence="2" type="ORF">CB5_LOCUS653</name>
</gene>
<dbReference type="Pfam" id="PF04525">
    <property type="entry name" value="LOR"/>
    <property type="match status" value="1"/>
</dbReference>
<evidence type="ECO:0008006" key="3">
    <source>
        <dbReference type="Google" id="ProtNLM"/>
    </source>
</evidence>
<dbReference type="InterPro" id="IPR025659">
    <property type="entry name" value="Tubby-like_C"/>
</dbReference>
<dbReference type="Gene3D" id="2.40.160.200">
    <property type="entry name" value="LURP1-related"/>
    <property type="match status" value="1"/>
</dbReference>
<dbReference type="EMBL" id="LR862129">
    <property type="protein sequence ID" value="CAD1817442.1"/>
    <property type="molecule type" value="Genomic_DNA"/>
</dbReference>
<evidence type="ECO:0000256" key="1">
    <source>
        <dbReference type="ARBA" id="ARBA00005437"/>
    </source>
</evidence>
<comment type="similarity">
    <text evidence="1">Belongs to the LOR family.</text>
</comment>
<dbReference type="AlphaFoldDB" id="A0A6V7NFU7"/>